<organism evidence="1 2">
    <name type="scientific">Kutzneria buriramensis</name>
    <dbReference type="NCBI Taxonomy" id="1045776"/>
    <lineage>
        <taxon>Bacteria</taxon>
        <taxon>Bacillati</taxon>
        <taxon>Actinomycetota</taxon>
        <taxon>Actinomycetes</taxon>
        <taxon>Pseudonocardiales</taxon>
        <taxon>Pseudonocardiaceae</taxon>
        <taxon>Kutzneria</taxon>
    </lineage>
</organism>
<sequence length="135" mass="14220">MANGFTDGAAGAVGREMATLAVWANDGKGGFTQGQLKVDPEQLPTVKATFVQAREKFKAMVISSQKLQNIAPPGDDEVSKKAVQDLGKFAGDGDGCLGKTLNDCIARCDDIIGNVEKSMQLYKVADTSASIKLKP</sequence>
<comment type="caution">
    <text evidence="1">The sequence shown here is derived from an EMBL/GenBank/DDBJ whole genome shotgun (WGS) entry which is preliminary data.</text>
</comment>
<name>A0A3E0HPS9_9PSEU</name>
<accession>A0A3E0HPS9</accession>
<gene>
    <name evidence="1" type="ORF">BCF44_105283</name>
</gene>
<proteinExistence type="predicted"/>
<protein>
    <recommendedName>
        <fullName evidence="3">Excreted virulence factor EspC (Type VII ESX diderm)</fullName>
    </recommendedName>
</protein>
<dbReference type="OrthoDB" id="3690876at2"/>
<dbReference type="RefSeq" id="WP_116175193.1">
    <property type="nucleotide sequence ID" value="NZ_CP144375.1"/>
</dbReference>
<evidence type="ECO:0008006" key="3">
    <source>
        <dbReference type="Google" id="ProtNLM"/>
    </source>
</evidence>
<evidence type="ECO:0000313" key="1">
    <source>
        <dbReference type="EMBL" id="REH48424.1"/>
    </source>
</evidence>
<evidence type="ECO:0000313" key="2">
    <source>
        <dbReference type="Proteomes" id="UP000256269"/>
    </source>
</evidence>
<keyword evidence="2" id="KW-1185">Reference proteome</keyword>
<dbReference type="Proteomes" id="UP000256269">
    <property type="component" value="Unassembled WGS sequence"/>
</dbReference>
<dbReference type="EMBL" id="QUNO01000005">
    <property type="protein sequence ID" value="REH48424.1"/>
    <property type="molecule type" value="Genomic_DNA"/>
</dbReference>
<reference evidence="1 2" key="1">
    <citation type="submission" date="2018-08" db="EMBL/GenBank/DDBJ databases">
        <title>Genomic Encyclopedia of Archaeal and Bacterial Type Strains, Phase II (KMG-II): from individual species to whole genera.</title>
        <authorList>
            <person name="Goeker M."/>
        </authorList>
    </citation>
    <scope>NUCLEOTIDE SEQUENCE [LARGE SCALE GENOMIC DNA]</scope>
    <source>
        <strain evidence="1 2">DSM 45791</strain>
    </source>
</reference>
<dbReference type="AlphaFoldDB" id="A0A3E0HPS9"/>